<dbReference type="InterPro" id="IPR002645">
    <property type="entry name" value="STAS_dom"/>
</dbReference>
<dbReference type="PANTHER" id="PTHR33495:SF2">
    <property type="entry name" value="ANTI-SIGMA FACTOR ANTAGONIST TM_1081-RELATED"/>
    <property type="match status" value="1"/>
</dbReference>
<feature type="domain" description="STAS" evidence="1">
    <location>
        <begin position="21"/>
        <end position="110"/>
    </location>
</feature>
<dbReference type="CDD" id="cd07043">
    <property type="entry name" value="STAS_anti-anti-sigma_factors"/>
    <property type="match status" value="1"/>
</dbReference>
<dbReference type="SUPFAM" id="SSF52091">
    <property type="entry name" value="SpoIIaa-like"/>
    <property type="match status" value="1"/>
</dbReference>
<keyword evidence="3" id="KW-1185">Reference proteome</keyword>
<proteinExistence type="predicted"/>
<evidence type="ECO:0000313" key="3">
    <source>
        <dbReference type="Proteomes" id="UP000683507"/>
    </source>
</evidence>
<dbReference type="PANTHER" id="PTHR33495">
    <property type="entry name" value="ANTI-SIGMA FACTOR ANTAGONIST TM_1081-RELATED-RELATED"/>
    <property type="match status" value="1"/>
</dbReference>
<dbReference type="KEGG" id="ptan:CRYO30217_01353"/>
<dbReference type="GO" id="GO:0043856">
    <property type="term" value="F:anti-sigma factor antagonist activity"/>
    <property type="evidence" value="ECO:0007669"/>
    <property type="project" value="TreeGrafter"/>
</dbReference>
<sequence>MAIKTEKNEGFSLVKVSDEKLDTMVAPDLKSEFVVLEKSGEDFVIVDLTDTKYCDSSGLSALLVGNRLLKDKGGLILYGLQPNVRKLVEISQLHTVLNIADDLDTAKAMI</sequence>
<name>A0A916NGY9_9FLAO</name>
<dbReference type="InterPro" id="IPR036513">
    <property type="entry name" value="STAS_dom_sf"/>
</dbReference>
<accession>A0A916NGY9</accession>
<reference evidence="2" key="1">
    <citation type="submission" date="2021-04" db="EMBL/GenBank/DDBJ databases">
        <authorList>
            <person name="Rodrigo-Torres L."/>
            <person name="Arahal R. D."/>
            <person name="Lucena T."/>
        </authorList>
    </citation>
    <scope>NUCLEOTIDE SEQUENCE</scope>
    <source>
        <strain evidence="2">AS29M-1</strain>
    </source>
</reference>
<organism evidence="2 3">
    <name type="scientific">Parvicella tangerina</name>
    <dbReference type="NCBI Taxonomy" id="2829795"/>
    <lineage>
        <taxon>Bacteria</taxon>
        <taxon>Pseudomonadati</taxon>
        <taxon>Bacteroidota</taxon>
        <taxon>Flavobacteriia</taxon>
        <taxon>Flavobacteriales</taxon>
        <taxon>Parvicellaceae</taxon>
        <taxon>Parvicella</taxon>
    </lineage>
</organism>
<dbReference type="Gene3D" id="3.30.750.24">
    <property type="entry name" value="STAS domain"/>
    <property type="match status" value="1"/>
</dbReference>
<dbReference type="EMBL" id="OU015584">
    <property type="protein sequence ID" value="CAG5080518.1"/>
    <property type="molecule type" value="Genomic_DNA"/>
</dbReference>
<dbReference type="PROSITE" id="PS50801">
    <property type="entry name" value="STAS"/>
    <property type="match status" value="1"/>
</dbReference>
<dbReference type="RefSeq" id="WP_258541553.1">
    <property type="nucleotide sequence ID" value="NZ_OU015584.1"/>
</dbReference>
<dbReference type="Pfam" id="PF01740">
    <property type="entry name" value="STAS"/>
    <property type="match status" value="1"/>
</dbReference>
<dbReference type="Proteomes" id="UP000683507">
    <property type="component" value="Chromosome"/>
</dbReference>
<evidence type="ECO:0000259" key="1">
    <source>
        <dbReference type="PROSITE" id="PS50801"/>
    </source>
</evidence>
<dbReference type="AlphaFoldDB" id="A0A916NGY9"/>
<gene>
    <name evidence="2" type="ORF">CRYO30217_01353</name>
</gene>
<protein>
    <recommendedName>
        <fullName evidence="1">STAS domain-containing protein</fullName>
    </recommendedName>
</protein>
<evidence type="ECO:0000313" key="2">
    <source>
        <dbReference type="EMBL" id="CAG5080518.1"/>
    </source>
</evidence>